<evidence type="ECO:0000313" key="1">
    <source>
        <dbReference type="EMBL" id="GAE86139.1"/>
    </source>
</evidence>
<sequence>MCADLCSGRYTHPGCPSIASTLYPDAVRTGLPPFGQMLEAGHHRLVCTGFYHYYFHCSFFIGLFHGRAKINRLFQLAVK</sequence>
<reference evidence="1 2" key="1">
    <citation type="journal article" date="2014" name="Genome Announc.">
        <title>Draft Genome Sequence of Bacteroides reticulotermitis Strain JCM 10512T, Isolated from the Gut of a Termite.</title>
        <authorList>
            <person name="Yuki M."/>
            <person name="Oshima K."/>
            <person name="Suda W."/>
            <person name="Sakamoto M."/>
            <person name="Iida T."/>
            <person name="Hattori M."/>
            <person name="Ohkuma M."/>
        </authorList>
    </citation>
    <scope>NUCLEOTIDE SEQUENCE [LARGE SCALE GENOMIC DNA]</scope>
    <source>
        <strain evidence="1 2">JCM 10512</strain>
    </source>
</reference>
<name>W4V074_9BACE</name>
<protein>
    <submittedName>
        <fullName evidence="1">Uncharacterized protein</fullName>
    </submittedName>
</protein>
<evidence type="ECO:0000313" key="2">
    <source>
        <dbReference type="Proteomes" id="UP000019131"/>
    </source>
</evidence>
<keyword evidence="2" id="KW-1185">Reference proteome</keyword>
<gene>
    <name evidence="1" type="ORF">JCM10512_4630</name>
</gene>
<dbReference type="STRING" id="1445607.JCM10512_4630"/>
<dbReference type="AlphaFoldDB" id="W4V074"/>
<dbReference type="Proteomes" id="UP000019131">
    <property type="component" value="Unassembled WGS sequence"/>
</dbReference>
<dbReference type="EMBL" id="BAIV01000037">
    <property type="protein sequence ID" value="GAE86139.1"/>
    <property type="molecule type" value="Genomic_DNA"/>
</dbReference>
<organism evidence="1 2">
    <name type="scientific">Bacteroides reticulotermitis JCM 10512</name>
    <dbReference type="NCBI Taxonomy" id="1445607"/>
    <lineage>
        <taxon>Bacteria</taxon>
        <taxon>Pseudomonadati</taxon>
        <taxon>Bacteroidota</taxon>
        <taxon>Bacteroidia</taxon>
        <taxon>Bacteroidales</taxon>
        <taxon>Bacteroidaceae</taxon>
        <taxon>Bacteroides</taxon>
    </lineage>
</organism>
<comment type="caution">
    <text evidence="1">The sequence shown here is derived from an EMBL/GenBank/DDBJ whole genome shotgun (WGS) entry which is preliminary data.</text>
</comment>
<proteinExistence type="predicted"/>
<accession>W4V074</accession>